<dbReference type="Proteomes" id="UP000260664">
    <property type="component" value="Unassembled WGS sequence"/>
</dbReference>
<dbReference type="EMBL" id="QSQQ01000005">
    <property type="protein sequence ID" value="RGK49208.1"/>
    <property type="molecule type" value="Genomic_DNA"/>
</dbReference>
<protein>
    <submittedName>
        <fullName evidence="1">YkgJ family cysteine cluster protein</fullName>
    </submittedName>
</protein>
<reference evidence="3 4" key="1">
    <citation type="submission" date="2018-08" db="EMBL/GenBank/DDBJ databases">
        <title>A genome reference for cultivated species of the human gut microbiota.</title>
        <authorList>
            <person name="Zou Y."/>
            <person name="Xue W."/>
            <person name="Luo G."/>
        </authorList>
    </citation>
    <scope>NUCLEOTIDE SEQUENCE [LARGE SCALE GENOMIC DNA]</scope>
    <source>
        <strain evidence="2 4">TF11-11</strain>
        <strain evidence="1 3">TM09-19AC</strain>
    </source>
</reference>
<accession>A0A3E4EY49</accession>
<dbReference type="EMBL" id="QSOI01000021">
    <property type="protein sequence ID" value="RGI81583.1"/>
    <property type="molecule type" value="Genomic_DNA"/>
</dbReference>
<comment type="caution">
    <text evidence="1">The sequence shown here is derived from an EMBL/GenBank/DDBJ whole genome shotgun (WGS) entry which is preliminary data.</text>
</comment>
<evidence type="ECO:0000313" key="1">
    <source>
        <dbReference type="EMBL" id="RGI81583.1"/>
    </source>
</evidence>
<dbReference type="Proteomes" id="UP000261208">
    <property type="component" value="Unassembled WGS sequence"/>
</dbReference>
<dbReference type="AlphaFoldDB" id="A0A3E4EY49"/>
<gene>
    <name evidence="2" type="ORF">DXD10_05855</name>
    <name evidence="1" type="ORF">DXD84_12960</name>
</gene>
<organism evidence="1 3">
    <name type="scientific">Dorea formicigenerans</name>
    <dbReference type="NCBI Taxonomy" id="39486"/>
    <lineage>
        <taxon>Bacteria</taxon>
        <taxon>Bacillati</taxon>
        <taxon>Bacillota</taxon>
        <taxon>Clostridia</taxon>
        <taxon>Lachnospirales</taxon>
        <taxon>Lachnospiraceae</taxon>
        <taxon>Dorea</taxon>
    </lineage>
</organism>
<sequence length="83" mass="10165">MFKCNKCGCCCRHLDKSELYKELDRGDGTCKYLQGNLCTIYAERPLLCRIDECYEKFFKDQMTLEQYYKVNYEMCKEIRRWEE</sequence>
<name>A0A3E4EY49_9FIRM</name>
<proteinExistence type="predicted"/>
<evidence type="ECO:0000313" key="2">
    <source>
        <dbReference type="EMBL" id="RGK49208.1"/>
    </source>
</evidence>
<evidence type="ECO:0000313" key="3">
    <source>
        <dbReference type="Proteomes" id="UP000260664"/>
    </source>
</evidence>
<evidence type="ECO:0000313" key="4">
    <source>
        <dbReference type="Proteomes" id="UP000261208"/>
    </source>
</evidence>